<keyword evidence="4" id="KW-0808">Transferase</keyword>
<dbReference type="EC" id="2.8.1.7" evidence="3"/>
<dbReference type="InterPro" id="IPR016454">
    <property type="entry name" value="Cysteine_dSase"/>
</dbReference>
<evidence type="ECO:0000313" key="12">
    <source>
        <dbReference type="EMBL" id="BBH50420.1"/>
    </source>
</evidence>
<dbReference type="Gene3D" id="3.40.640.10">
    <property type="entry name" value="Type I PLP-dependent aspartate aminotransferase-like (Major domain)"/>
    <property type="match status" value="1"/>
</dbReference>
<evidence type="ECO:0000256" key="3">
    <source>
        <dbReference type="ARBA" id="ARBA00012239"/>
    </source>
</evidence>
<evidence type="ECO:0000256" key="1">
    <source>
        <dbReference type="ARBA" id="ARBA00001933"/>
    </source>
</evidence>
<keyword evidence="6" id="KW-0663">Pyridoxal phosphate</keyword>
<dbReference type="InterPro" id="IPR000192">
    <property type="entry name" value="Aminotrans_V_dom"/>
</dbReference>
<dbReference type="GO" id="GO:0031071">
    <property type="term" value="F:cysteine desulfurase activity"/>
    <property type="evidence" value="ECO:0007669"/>
    <property type="project" value="UniProtKB-EC"/>
</dbReference>
<dbReference type="InterPro" id="IPR020578">
    <property type="entry name" value="Aminotrans_V_PyrdxlP_BS"/>
</dbReference>
<dbReference type="Gene3D" id="3.90.1150.10">
    <property type="entry name" value="Aspartate Aminotransferase, domain 1"/>
    <property type="match status" value="1"/>
</dbReference>
<dbReference type="InterPro" id="IPR015424">
    <property type="entry name" value="PyrdxlP-dep_Trfase"/>
</dbReference>
<comment type="cofactor">
    <cofactor evidence="1 10">
        <name>pyridoxal 5'-phosphate</name>
        <dbReference type="ChEBI" id="CHEBI:597326"/>
    </cofactor>
</comment>
<keyword evidence="8" id="KW-0411">Iron-sulfur</keyword>
<keyword evidence="13" id="KW-1185">Reference proteome</keyword>
<dbReference type="PROSITE" id="PS00595">
    <property type="entry name" value="AA_TRANSFER_CLASS_5"/>
    <property type="match status" value="1"/>
</dbReference>
<protein>
    <recommendedName>
        <fullName evidence="3">cysteine desulfurase</fullName>
        <ecNumber evidence="3">2.8.1.7</ecNumber>
    </recommendedName>
</protein>
<dbReference type="EMBL" id="AP019367">
    <property type="protein sequence ID" value="BBH50420.1"/>
    <property type="molecule type" value="Genomic_DNA"/>
</dbReference>
<dbReference type="KEGG" id="pcat:Pcatena_10070"/>
<evidence type="ECO:0000256" key="7">
    <source>
        <dbReference type="ARBA" id="ARBA00023004"/>
    </source>
</evidence>
<keyword evidence="5" id="KW-0479">Metal-binding</keyword>
<name>A0A3G9KA41_9ACTN</name>
<evidence type="ECO:0000256" key="10">
    <source>
        <dbReference type="RuleBase" id="RU004504"/>
    </source>
</evidence>
<dbReference type="GO" id="GO:0051536">
    <property type="term" value="F:iron-sulfur cluster binding"/>
    <property type="evidence" value="ECO:0007669"/>
    <property type="project" value="UniProtKB-KW"/>
</dbReference>
<dbReference type="GO" id="GO:0046872">
    <property type="term" value="F:metal ion binding"/>
    <property type="evidence" value="ECO:0007669"/>
    <property type="project" value="UniProtKB-KW"/>
</dbReference>
<dbReference type="Gene3D" id="1.10.260.50">
    <property type="match status" value="1"/>
</dbReference>
<evidence type="ECO:0000256" key="4">
    <source>
        <dbReference type="ARBA" id="ARBA00022679"/>
    </source>
</evidence>
<organism evidence="12 13">
    <name type="scientific">Parolsenella catena</name>
    <dbReference type="NCBI Taxonomy" id="2003188"/>
    <lineage>
        <taxon>Bacteria</taxon>
        <taxon>Bacillati</taxon>
        <taxon>Actinomycetota</taxon>
        <taxon>Coriobacteriia</taxon>
        <taxon>Coriobacteriales</taxon>
        <taxon>Atopobiaceae</taxon>
        <taxon>Parolsenella</taxon>
    </lineage>
</organism>
<proteinExistence type="inferred from homology"/>
<accession>A0A3G9KA41</accession>
<gene>
    <name evidence="12" type="primary">nifS_3</name>
    <name evidence="12" type="ORF">Pcatena_10070</name>
</gene>
<dbReference type="PIRSF" id="PIRSF005572">
    <property type="entry name" value="NifS"/>
    <property type="match status" value="1"/>
</dbReference>
<evidence type="ECO:0000256" key="9">
    <source>
        <dbReference type="ARBA" id="ARBA00050776"/>
    </source>
</evidence>
<dbReference type="InterPro" id="IPR015422">
    <property type="entry name" value="PyrdxlP-dep_Trfase_small"/>
</dbReference>
<dbReference type="PANTHER" id="PTHR11601">
    <property type="entry name" value="CYSTEINE DESULFURYLASE FAMILY MEMBER"/>
    <property type="match status" value="1"/>
</dbReference>
<evidence type="ECO:0000256" key="5">
    <source>
        <dbReference type="ARBA" id="ARBA00022723"/>
    </source>
</evidence>
<comment type="catalytic activity">
    <reaction evidence="9">
        <text>(sulfur carrier)-H + L-cysteine = (sulfur carrier)-SH + L-alanine</text>
        <dbReference type="Rhea" id="RHEA:43892"/>
        <dbReference type="Rhea" id="RHEA-COMP:14737"/>
        <dbReference type="Rhea" id="RHEA-COMP:14739"/>
        <dbReference type="ChEBI" id="CHEBI:29917"/>
        <dbReference type="ChEBI" id="CHEBI:35235"/>
        <dbReference type="ChEBI" id="CHEBI:57972"/>
        <dbReference type="ChEBI" id="CHEBI:64428"/>
        <dbReference type="EC" id="2.8.1.7"/>
    </reaction>
</comment>
<dbReference type="SUPFAM" id="SSF53383">
    <property type="entry name" value="PLP-dependent transferases"/>
    <property type="match status" value="1"/>
</dbReference>
<dbReference type="Proteomes" id="UP000273154">
    <property type="component" value="Chromosome"/>
</dbReference>
<dbReference type="InterPro" id="IPR015421">
    <property type="entry name" value="PyrdxlP-dep_Trfase_major"/>
</dbReference>
<sequence>MDAMAHIMAGDAFANPSSQHAAGDAALRALEEARREVAACLRSRPSEVEWVSCGTEANNQALLTGAAYGAREGRRHIVASAVEHPSVLRMLERLASADGPFGGGFDVTLVRPDETGVVGVASVKEALREDTCLVSLMYANNEVGAIQPVRDVCRMCRKRAILFHTDAVQAAGHVPIDFTRDGFDMLSVSAHKFHGPRGVGALLCSKRVVPAPLLLGGAQERGHRAGTVNVAGAAGMACALREACEGLGDSASRVEALRARLVSRLTEAGGVRVLGPQEPSLRLPGIVALALEGVDHESALVLLDEAGVCVSAGSACAAGAVESSHVLAAMGVPSEVARTYLRVSIDATENDERSIDEAADAILQVAERLRGSAR</sequence>
<feature type="domain" description="Aminotransferase class V" evidence="11">
    <location>
        <begin position="12"/>
        <end position="346"/>
    </location>
</feature>
<reference evidence="13" key="1">
    <citation type="submission" date="2018-11" db="EMBL/GenBank/DDBJ databases">
        <title>Comparative genomics of Parolsenella catena and Libanicoccus massiliensis: Reclassification of Libanicoccus massiliensis as Parolsenella massiliensis comb. nov.</title>
        <authorList>
            <person name="Sakamoto M."/>
            <person name="Ikeyama N."/>
            <person name="Murakami T."/>
            <person name="Mori H."/>
            <person name="Yuki M."/>
            <person name="Ohkuma M."/>
        </authorList>
    </citation>
    <scope>NUCLEOTIDE SEQUENCE [LARGE SCALE GENOMIC DNA]</scope>
    <source>
        <strain evidence="13">JCM 31932</strain>
    </source>
</reference>
<evidence type="ECO:0000313" key="13">
    <source>
        <dbReference type="Proteomes" id="UP000273154"/>
    </source>
</evidence>
<evidence type="ECO:0000256" key="8">
    <source>
        <dbReference type="ARBA" id="ARBA00023014"/>
    </source>
</evidence>
<keyword evidence="7" id="KW-0408">Iron</keyword>
<dbReference type="PANTHER" id="PTHR11601:SF34">
    <property type="entry name" value="CYSTEINE DESULFURASE"/>
    <property type="match status" value="1"/>
</dbReference>
<comment type="similarity">
    <text evidence="2">Belongs to the class-V pyridoxal-phosphate-dependent aminotransferase family. NifS/IscS subfamily.</text>
</comment>
<dbReference type="AlphaFoldDB" id="A0A3G9KA41"/>
<evidence type="ECO:0000259" key="11">
    <source>
        <dbReference type="Pfam" id="PF00266"/>
    </source>
</evidence>
<evidence type="ECO:0000256" key="6">
    <source>
        <dbReference type="ARBA" id="ARBA00022898"/>
    </source>
</evidence>
<evidence type="ECO:0000256" key="2">
    <source>
        <dbReference type="ARBA" id="ARBA00006490"/>
    </source>
</evidence>
<dbReference type="Pfam" id="PF00266">
    <property type="entry name" value="Aminotran_5"/>
    <property type="match status" value="1"/>
</dbReference>